<dbReference type="EMBL" id="JBHTAA010000001">
    <property type="protein sequence ID" value="MFC7202846.1"/>
    <property type="molecule type" value="Genomic_DNA"/>
</dbReference>
<dbReference type="AlphaFoldDB" id="A0ABD5ZCC8"/>
<comment type="caution">
    <text evidence="1">The sequence shown here is derived from an EMBL/GenBank/DDBJ whole genome shotgun (WGS) entry which is preliminary data.</text>
</comment>
<evidence type="ECO:0000313" key="1">
    <source>
        <dbReference type="EMBL" id="MFC7202846.1"/>
    </source>
</evidence>
<dbReference type="Proteomes" id="UP001596481">
    <property type="component" value="Unassembled WGS sequence"/>
</dbReference>
<reference evidence="1 2" key="1">
    <citation type="journal article" date="2019" name="Int. J. Syst. Evol. Microbiol.">
        <title>The Global Catalogue of Microorganisms (GCM) 10K type strain sequencing project: providing services to taxonomists for standard genome sequencing and annotation.</title>
        <authorList>
            <consortium name="The Broad Institute Genomics Platform"/>
            <consortium name="The Broad Institute Genome Sequencing Center for Infectious Disease"/>
            <person name="Wu L."/>
            <person name="Ma J."/>
        </authorList>
    </citation>
    <scope>NUCLEOTIDE SEQUENCE [LARGE SCALE GENOMIC DNA]</scope>
    <source>
        <strain evidence="1 2">DSM 29988</strain>
    </source>
</reference>
<sequence>MTLALSPRVIDSHTSILKTEFTFNILKTRMVVTGYSAGFVERSRCPFDISSKMVLTKMPTMRRCVGNSSKHEVSKVTNAETCETPIQSVDDVPICPGCGLMAHITHGDVCVECFDRREGWLGGGGIRVVAHDGDVHETPLCPVFGGGTWYLWRDEDALYDTLSPTTEREYCEVCRHHRLRGFETETADV</sequence>
<evidence type="ECO:0000313" key="2">
    <source>
        <dbReference type="Proteomes" id="UP001596481"/>
    </source>
</evidence>
<protein>
    <submittedName>
        <fullName evidence="1">Uncharacterized protein</fullName>
    </submittedName>
</protein>
<accession>A0ABD5ZCC8</accession>
<gene>
    <name evidence="1" type="ORF">ACFQJC_04915</name>
</gene>
<organism evidence="1 2">
    <name type="scientific">Haloferax namakaokahaiae</name>
    <dbReference type="NCBI Taxonomy" id="1748331"/>
    <lineage>
        <taxon>Archaea</taxon>
        <taxon>Methanobacteriati</taxon>
        <taxon>Methanobacteriota</taxon>
        <taxon>Stenosarchaea group</taxon>
        <taxon>Halobacteria</taxon>
        <taxon>Halobacteriales</taxon>
        <taxon>Haloferacaceae</taxon>
        <taxon>Haloferax</taxon>
    </lineage>
</organism>
<keyword evidence="2" id="KW-1185">Reference proteome</keyword>
<dbReference type="RefSeq" id="WP_390222133.1">
    <property type="nucleotide sequence ID" value="NZ_JBHTAA010000001.1"/>
</dbReference>
<proteinExistence type="predicted"/>
<name>A0ABD5ZCC8_9EURY</name>